<evidence type="ECO:0000256" key="1">
    <source>
        <dbReference type="SAM" id="Phobius"/>
    </source>
</evidence>
<dbReference type="WBParaSite" id="MBELARI_LOCUS13400">
    <property type="protein sequence ID" value="MBELARI_LOCUS13400"/>
    <property type="gene ID" value="MBELARI_LOCUS13400"/>
</dbReference>
<dbReference type="Proteomes" id="UP000887575">
    <property type="component" value="Unassembled WGS sequence"/>
</dbReference>
<keyword evidence="1" id="KW-0472">Membrane</keyword>
<keyword evidence="2" id="KW-1185">Reference proteome</keyword>
<proteinExistence type="predicted"/>
<feature type="transmembrane region" description="Helical" evidence="1">
    <location>
        <begin position="12"/>
        <end position="35"/>
    </location>
</feature>
<dbReference type="PROSITE" id="PS51257">
    <property type="entry name" value="PROKAR_LIPOPROTEIN"/>
    <property type="match status" value="1"/>
</dbReference>
<accession>A0AAF3EHC3</accession>
<evidence type="ECO:0000313" key="2">
    <source>
        <dbReference type="Proteomes" id="UP000887575"/>
    </source>
</evidence>
<protein>
    <submittedName>
        <fullName evidence="3">Uncharacterized protein</fullName>
    </submittedName>
</protein>
<keyword evidence="1" id="KW-1133">Transmembrane helix</keyword>
<evidence type="ECO:0000313" key="3">
    <source>
        <dbReference type="WBParaSite" id="MBELARI_LOCUS13400"/>
    </source>
</evidence>
<name>A0AAF3EHC3_9BILA</name>
<keyword evidence="1" id="KW-0812">Transmembrane</keyword>
<organism evidence="2 3">
    <name type="scientific">Mesorhabditis belari</name>
    <dbReference type="NCBI Taxonomy" id="2138241"/>
    <lineage>
        <taxon>Eukaryota</taxon>
        <taxon>Metazoa</taxon>
        <taxon>Ecdysozoa</taxon>
        <taxon>Nematoda</taxon>
        <taxon>Chromadorea</taxon>
        <taxon>Rhabditida</taxon>
        <taxon>Rhabditina</taxon>
        <taxon>Rhabditomorpha</taxon>
        <taxon>Rhabditoidea</taxon>
        <taxon>Rhabditidae</taxon>
        <taxon>Mesorhabditinae</taxon>
        <taxon>Mesorhabditis</taxon>
    </lineage>
</organism>
<dbReference type="AlphaFoldDB" id="A0AAF3EHC3"/>
<reference evidence="3" key="1">
    <citation type="submission" date="2024-02" db="UniProtKB">
        <authorList>
            <consortium name="WormBaseParasite"/>
        </authorList>
    </citation>
    <scope>IDENTIFICATION</scope>
</reference>
<sequence length="71" mass="7433">MPSKSLIQSSLLLIYIIIACTTFLTSLPSVVAPVYEPACNSTCYTGMINDCCAGLSYCCGGTYTAGKAFCS</sequence>